<evidence type="ECO:0000256" key="2">
    <source>
        <dbReference type="ARBA" id="ARBA00023125"/>
    </source>
</evidence>
<feature type="domain" description="HTH crp-type" evidence="5">
    <location>
        <begin position="148"/>
        <end position="221"/>
    </location>
</feature>
<dbReference type="Pfam" id="PF00027">
    <property type="entry name" value="cNMP_binding"/>
    <property type="match status" value="1"/>
</dbReference>
<dbReference type="Proteomes" id="UP000239203">
    <property type="component" value="Unassembled WGS sequence"/>
</dbReference>
<keyword evidence="1" id="KW-0805">Transcription regulation</keyword>
<evidence type="ECO:0000313" key="7">
    <source>
        <dbReference type="Proteomes" id="UP000239203"/>
    </source>
</evidence>
<dbReference type="CDD" id="cd00038">
    <property type="entry name" value="CAP_ED"/>
    <property type="match status" value="1"/>
</dbReference>
<dbReference type="GO" id="GO:0003700">
    <property type="term" value="F:DNA-binding transcription factor activity"/>
    <property type="evidence" value="ECO:0007669"/>
    <property type="project" value="TreeGrafter"/>
</dbReference>
<reference evidence="6 7" key="1">
    <citation type="submission" date="2018-02" db="EMBL/GenBank/DDBJ databases">
        <title>Genomic Encyclopedia of Archaeal and Bacterial Type Strains, Phase II (KMG-II): from individual species to whole genera.</title>
        <authorList>
            <person name="Goeker M."/>
        </authorList>
    </citation>
    <scope>NUCLEOTIDE SEQUENCE [LARGE SCALE GENOMIC DNA]</scope>
    <source>
        <strain evidence="6 7">YU 961-1</strain>
    </source>
</reference>
<dbReference type="GO" id="GO:0005829">
    <property type="term" value="C:cytosol"/>
    <property type="evidence" value="ECO:0007669"/>
    <property type="project" value="TreeGrafter"/>
</dbReference>
<evidence type="ECO:0000313" key="6">
    <source>
        <dbReference type="EMBL" id="PPK64445.1"/>
    </source>
</evidence>
<dbReference type="RefSeq" id="WP_146108262.1">
    <property type="nucleotide sequence ID" value="NZ_CP154825.1"/>
</dbReference>
<dbReference type="InterPro" id="IPR014710">
    <property type="entry name" value="RmlC-like_jellyroll"/>
</dbReference>
<feature type="domain" description="Cyclic nucleotide-binding" evidence="4">
    <location>
        <begin position="13"/>
        <end position="117"/>
    </location>
</feature>
<dbReference type="Pfam" id="PF13545">
    <property type="entry name" value="HTH_Crp_2"/>
    <property type="match status" value="1"/>
</dbReference>
<dbReference type="GO" id="GO:0003677">
    <property type="term" value="F:DNA binding"/>
    <property type="evidence" value="ECO:0007669"/>
    <property type="project" value="UniProtKB-KW"/>
</dbReference>
<dbReference type="PANTHER" id="PTHR24567">
    <property type="entry name" value="CRP FAMILY TRANSCRIPTIONAL REGULATORY PROTEIN"/>
    <property type="match status" value="1"/>
</dbReference>
<dbReference type="AlphaFoldDB" id="A0A2S6GGW3"/>
<keyword evidence="2" id="KW-0238">DNA-binding</keyword>
<dbReference type="Gene3D" id="2.60.120.10">
    <property type="entry name" value="Jelly Rolls"/>
    <property type="match status" value="1"/>
</dbReference>
<dbReference type="EMBL" id="PTIX01000019">
    <property type="protein sequence ID" value="PPK64445.1"/>
    <property type="molecule type" value="Genomic_DNA"/>
</dbReference>
<dbReference type="Gene3D" id="1.10.10.10">
    <property type="entry name" value="Winged helix-like DNA-binding domain superfamily/Winged helix DNA-binding domain"/>
    <property type="match status" value="1"/>
</dbReference>
<dbReference type="PROSITE" id="PS50042">
    <property type="entry name" value="CNMP_BINDING_3"/>
    <property type="match status" value="1"/>
</dbReference>
<organism evidence="6 7">
    <name type="scientific">Actinokineospora auranticolor</name>
    <dbReference type="NCBI Taxonomy" id="155976"/>
    <lineage>
        <taxon>Bacteria</taxon>
        <taxon>Bacillati</taxon>
        <taxon>Actinomycetota</taxon>
        <taxon>Actinomycetes</taxon>
        <taxon>Pseudonocardiales</taxon>
        <taxon>Pseudonocardiaceae</taxon>
        <taxon>Actinokineospora</taxon>
    </lineage>
</organism>
<dbReference type="InterPro" id="IPR018490">
    <property type="entry name" value="cNMP-bd_dom_sf"/>
</dbReference>
<keyword evidence="7" id="KW-1185">Reference proteome</keyword>
<evidence type="ECO:0000256" key="1">
    <source>
        <dbReference type="ARBA" id="ARBA00023015"/>
    </source>
</evidence>
<dbReference type="InterPro" id="IPR036390">
    <property type="entry name" value="WH_DNA-bd_sf"/>
</dbReference>
<accession>A0A2S6GGW3</accession>
<dbReference type="SMART" id="SM00100">
    <property type="entry name" value="cNMP"/>
    <property type="match status" value="1"/>
</dbReference>
<dbReference type="SUPFAM" id="SSF46785">
    <property type="entry name" value="Winged helix' DNA-binding domain"/>
    <property type="match status" value="1"/>
</dbReference>
<dbReference type="InterPro" id="IPR012318">
    <property type="entry name" value="HTH_CRP"/>
</dbReference>
<dbReference type="InterPro" id="IPR036388">
    <property type="entry name" value="WH-like_DNA-bd_sf"/>
</dbReference>
<gene>
    <name evidence="6" type="ORF">CLV40_1198</name>
</gene>
<proteinExistence type="predicted"/>
<dbReference type="InterPro" id="IPR000595">
    <property type="entry name" value="cNMP-bd_dom"/>
</dbReference>
<dbReference type="PROSITE" id="PS51063">
    <property type="entry name" value="HTH_CRP_2"/>
    <property type="match status" value="1"/>
</dbReference>
<dbReference type="PANTHER" id="PTHR24567:SF74">
    <property type="entry name" value="HTH-TYPE TRANSCRIPTIONAL REGULATOR ARCR"/>
    <property type="match status" value="1"/>
</dbReference>
<comment type="caution">
    <text evidence="6">The sequence shown here is derived from an EMBL/GenBank/DDBJ whole genome shotgun (WGS) entry which is preliminary data.</text>
</comment>
<dbReference type="InterPro" id="IPR050397">
    <property type="entry name" value="Env_Response_Regulators"/>
</dbReference>
<dbReference type="SUPFAM" id="SSF51206">
    <property type="entry name" value="cAMP-binding domain-like"/>
    <property type="match status" value="1"/>
</dbReference>
<dbReference type="SMART" id="SM00419">
    <property type="entry name" value="HTH_CRP"/>
    <property type="match status" value="1"/>
</dbReference>
<evidence type="ECO:0000259" key="4">
    <source>
        <dbReference type="PROSITE" id="PS50042"/>
    </source>
</evidence>
<keyword evidence="3" id="KW-0804">Transcription</keyword>
<evidence type="ECO:0000256" key="3">
    <source>
        <dbReference type="ARBA" id="ARBA00023163"/>
    </source>
</evidence>
<protein>
    <submittedName>
        <fullName evidence="6">CRP-like cAMP-binding protein</fullName>
    </submittedName>
</protein>
<evidence type="ECO:0000259" key="5">
    <source>
        <dbReference type="PROSITE" id="PS51063"/>
    </source>
</evidence>
<dbReference type="OrthoDB" id="41390at2"/>
<name>A0A2S6GGW3_9PSEU</name>
<sequence length="239" mass="26837">MTGADSQWPTTTLLGSLAERTRTVLLAAGAENRYDRNHFLLRQDEEGDLAHLIVDGAVKVFVETSSGGKSVFGIRMAGEMVGEMSALDPRSRRSASVQASTPVVVRSLRRSRFRQLMAEYPDLSLEVTRMISARLRWANRRRVDATIKDGRVKLSRLLVEVAAHYGEQVGDHWELRVPLTQHELGYVAGLANRTVEKALHDLEHEGVISKSYRRIRIVDMEKLRLIAGWGENPPPCVVR</sequence>